<protein>
    <recommendedName>
        <fullName evidence="4">CCHC-type domain-containing protein</fullName>
    </recommendedName>
</protein>
<evidence type="ECO:0000313" key="2">
    <source>
        <dbReference type="EMBL" id="KAL0007679.1"/>
    </source>
</evidence>
<sequence>MRDCHYRTSPIVYWGKGSTVGWYKCPTYLKTIGRSKALAATLSDTEHEANSDNEDDGILDTLTTTVNPTKRIVEEVDEEEDLVESKFEKIDEQDDIYIAYTKLYKVSEKHEKLYMLASKKLSNVELEREEITTKFDEANQTIGVLQFENNFLAERTKKLEVELFQVRAHLERTSSAKLDEMLNLQKSAFDRTDLGYDFSSPSIASSSTTVFVSPANNVESKINDLKTVLASENIDKGKSILGAPPKFDKKETKNPRAKKCNTQKSKQKKQHLCHHCEVTGHTQPNCYK</sequence>
<dbReference type="AlphaFoldDB" id="A0AAW2DBQ1"/>
<keyword evidence="3" id="KW-1185">Reference proteome</keyword>
<accession>A0AAW2DBQ1</accession>
<gene>
    <name evidence="2" type="ORF">SO802_009181</name>
</gene>
<dbReference type="Proteomes" id="UP001459277">
    <property type="component" value="Unassembled WGS sequence"/>
</dbReference>
<reference evidence="2 3" key="1">
    <citation type="submission" date="2024-01" db="EMBL/GenBank/DDBJ databases">
        <title>A telomere-to-telomere, gap-free genome of sweet tea (Lithocarpus litseifolius).</title>
        <authorList>
            <person name="Zhou J."/>
        </authorList>
    </citation>
    <scope>NUCLEOTIDE SEQUENCE [LARGE SCALE GENOMIC DNA]</scope>
    <source>
        <strain evidence="2">Zhou-2022a</strain>
        <tissue evidence="2">Leaf</tissue>
    </source>
</reference>
<name>A0AAW2DBQ1_9ROSI</name>
<proteinExistence type="predicted"/>
<evidence type="ECO:0000313" key="3">
    <source>
        <dbReference type="Proteomes" id="UP001459277"/>
    </source>
</evidence>
<organism evidence="2 3">
    <name type="scientific">Lithocarpus litseifolius</name>
    <dbReference type="NCBI Taxonomy" id="425828"/>
    <lineage>
        <taxon>Eukaryota</taxon>
        <taxon>Viridiplantae</taxon>
        <taxon>Streptophyta</taxon>
        <taxon>Embryophyta</taxon>
        <taxon>Tracheophyta</taxon>
        <taxon>Spermatophyta</taxon>
        <taxon>Magnoliopsida</taxon>
        <taxon>eudicotyledons</taxon>
        <taxon>Gunneridae</taxon>
        <taxon>Pentapetalae</taxon>
        <taxon>rosids</taxon>
        <taxon>fabids</taxon>
        <taxon>Fagales</taxon>
        <taxon>Fagaceae</taxon>
        <taxon>Lithocarpus</taxon>
    </lineage>
</organism>
<feature type="region of interest" description="Disordered" evidence="1">
    <location>
        <begin position="240"/>
        <end position="268"/>
    </location>
</feature>
<evidence type="ECO:0008006" key="4">
    <source>
        <dbReference type="Google" id="ProtNLM"/>
    </source>
</evidence>
<comment type="caution">
    <text evidence="2">The sequence shown here is derived from an EMBL/GenBank/DDBJ whole genome shotgun (WGS) entry which is preliminary data.</text>
</comment>
<feature type="compositionally biased region" description="Basic residues" evidence="1">
    <location>
        <begin position="255"/>
        <end position="268"/>
    </location>
</feature>
<evidence type="ECO:0000256" key="1">
    <source>
        <dbReference type="SAM" id="MobiDB-lite"/>
    </source>
</evidence>
<dbReference type="EMBL" id="JAZDWU010000003">
    <property type="protein sequence ID" value="KAL0007679.1"/>
    <property type="molecule type" value="Genomic_DNA"/>
</dbReference>